<keyword evidence="2" id="KW-1185">Reference proteome</keyword>
<protein>
    <submittedName>
        <fullName evidence="1">Uncharacterized protein</fullName>
    </submittedName>
</protein>
<proteinExistence type="predicted"/>
<name>A0ACC3A974_9EURO</name>
<reference evidence="1" key="1">
    <citation type="submission" date="2022-10" db="EMBL/GenBank/DDBJ databases">
        <title>Culturing micro-colonial fungi from biological soil crusts in the Mojave desert and describing Neophaeococcomyces mojavensis, and introducing the new genera and species Taxawa tesnikishii.</title>
        <authorList>
            <person name="Kurbessoian T."/>
            <person name="Stajich J.E."/>
        </authorList>
    </citation>
    <scope>NUCLEOTIDE SEQUENCE</scope>
    <source>
        <strain evidence="1">JES_112</strain>
    </source>
</reference>
<accession>A0ACC3A974</accession>
<sequence>MDKPGILGGIARFWQRSYAADYLGYVLLQVAYFASRLLIVPFHRFFTLSEPAITYPHALIERVSAPANIFYAGVCPLIFFILYSLAARPGFHKIHVTILGFIISITLASFVTDIIKNAVGRPRPDLVDRCKPAAGTSATALLGIEICTAAHDAVLQDGWRSFPSGHSSFAFAGLGYLSLWLCGQLHVLRPRTDLARVLIVLAPLTGALLIALSRMADYRHDVYDITAGSLLGWTITWFSYRRYFRRLRDAKCDVPYPSRADIAKQLGGVGSGKRDEEEQRVKDVEEFELDDLASSDEEGERDEERPLTGVRKASEDVGKGKSRAEV</sequence>
<organism evidence="1 2">
    <name type="scientific">Neophaeococcomyces mojaviensis</name>
    <dbReference type="NCBI Taxonomy" id="3383035"/>
    <lineage>
        <taxon>Eukaryota</taxon>
        <taxon>Fungi</taxon>
        <taxon>Dikarya</taxon>
        <taxon>Ascomycota</taxon>
        <taxon>Pezizomycotina</taxon>
        <taxon>Eurotiomycetes</taxon>
        <taxon>Chaetothyriomycetidae</taxon>
        <taxon>Chaetothyriales</taxon>
        <taxon>Chaetothyriales incertae sedis</taxon>
        <taxon>Neophaeococcomyces</taxon>
    </lineage>
</organism>
<evidence type="ECO:0000313" key="1">
    <source>
        <dbReference type="EMBL" id="KAJ9657437.1"/>
    </source>
</evidence>
<evidence type="ECO:0000313" key="2">
    <source>
        <dbReference type="Proteomes" id="UP001172386"/>
    </source>
</evidence>
<gene>
    <name evidence="1" type="ORF">H2198_004312</name>
</gene>
<dbReference type="EMBL" id="JAPDRQ010000064">
    <property type="protein sequence ID" value="KAJ9657437.1"/>
    <property type="molecule type" value="Genomic_DNA"/>
</dbReference>
<comment type="caution">
    <text evidence="1">The sequence shown here is derived from an EMBL/GenBank/DDBJ whole genome shotgun (WGS) entry which is preliminary data.</text>
</comment>
<dbReference type="Proteomes" id="UP001172386">
    <property type="component" value="Unassembled WGS sequence"/>
</dbReference>